<dbReference type="InterPro" id="IPR008538">
    <property type="entry name" value="Uma2"/>
</dbReference>
<sequence>MFNYNPLDCLPSAEDLPDSDDTPVDNELQDLIPTLLKASLALLWAERWDWYFGVDMGIYYHPDADAIVPDGFLSLGVHRVIDEDLRLSYVVWEEEKMPIFVLEVVSHRRRGEYSFKKQSYQDMGVLYYAVYNPLRKRKSSLELYKLVQGVYQLQSGNPVWLPEVGLGIGSYRGIYQGIQRQWLSWFDEDGKRFPTPEEAIQIEREIAQQQRQRAQDAEVIAQQQRELAQKLAAKLRKMGIDPDSVG</sequence>
<dbReference type="AlphaFoldDB" id="A0AAE3KRA4"/>
<organism evidence="3 4">
    <name type="scientific">Limnofasciculus baicalensis BBK-W-15</name>
    <dbReference type="NCBI Taxonomy" id="2699891"/>
    <lineage>
        <taxon>Bacteria</taxon>
        <taxon>Bacillati</taxon>
        <taxon>Cyanobacteriota</taxon>
        <taxon>Cyanophyceae</taxon>
        <taxon>Coleofasciculales</taxon>
        <taxon>Coleofasciculaceae</taxon>
        <taxon>Limnofasciculus</taxon>
        <taxon>Limnofasciculus baicalensis</taxon>
    </lineage>
</organism>
<dbReference type="SUPFAM" id="SSF52980">
    <property type="entry name" value="Restriction endonuclease-like"/>
    <property type="match status" value="1"/>
</dbReference>
<keyword evidence="3" id="KW-0255">Endonuclease</keyword>
<dbReference type="PANTHER" id="PTHR33352:SF3">
    <property type="entry name" value="SLR1612 PROTEIN"/>
    <property type="match status" value="1"/>
</dbReference>
<name>A0AAE3KRA4_9CYAN</name>
<dbReference type="PANTHER" id="PTHR33352">
    <property type="entry name" value="SLR1095 PROTEIN"/>
    <property type="match status" value="1"/>
</dbReference>
<reference evidence="3" key="1">
    <citation type="submission" date="2022-06" db="EMBL/GenBank/DDBJ databases">
        <title>New cyanobacteria of genus Symplocastrum in benthos of Lake Baikal.</title>
        <authorList>
            <person name="Sorokovikova E."/>
            <person name="Tikhonova I."/>
            <person name="Krasnopeev A."/>
            <person name="Evseev P."/>
            <person name="Gladkikh A."/>
            <person name="Belykh O."/>
        </authorList>
    </citation>
    <scope>NUCLEOTIDE SEQUENCE</scope>
    <source>
        <strain evidence="3">BBK-W-15</strain>
    </source>
</reference>
<dbReference type="Proteomes" id="UP001204953">
    <property type="component" value="Unassembled WGS sequence"/>
</dbReference>
<evidence type="ECO:0000313" key="3">
    <source>
        <dbReference type="EMBL" id="MCP2728207.1"/>
    </source>
</evidence>
<dbReference type="GO" id="GO:0004519">
    <property type="term" value="F:endonuclease activity"/>
    <property type="evidence" value="ECO:0007669"/>
    <property type="project" value="UniProtKB-KW"/>
</dbReference>
<dbReference type="RefSeq" id="WP_254011009.1">
    <property type="nucleotide sequence ID" value="NZ_JAMZMM010000044.1"/>
</dbReference>
<dbReference type="Pfam" id="PF05685">
    <property type="entry name" value="Uma2"/>
    <property type="match status" value="1"/>
</dbReference>
<evidence type="ECO:0000256" key="1">
    <source>
        <dbReference type="SAM" id="Coils"/>
    </source>
</evidence>
<keyword evidence="4" id="KW-1185">Reference proteome</keyword>
<accession>A0AAE3KRA4</accession>
<gene>
    <name evidence="3" type="ORF">NJ959_06925</name>
</gene>
<protein>
    <submittedName>
        <fullName evidence="3">Uma2 family endonuclease</fullName>
    </submittedName>
</protein>
<keyword evidence="3" id="KW-0378">Hydrolase</keyword>
<feature type="domain" description="Putative restriction endonuclease" evidence="2">
    <location>
        <begin position="33"/>
        <end position="156"/>
    </location>
</feature>
<feature type="coiled-coil region" evidence="1">
    <location>
        <begin position="197"/>
        <end position="227"/>
    </location>
</feature>
<keyword evidence="3" id="KW-0540">Nuclease</keyword>
<comment type="caution">
    <text evidence="3">The sequence shown here is derived from an EMBL/GenBank/DDBJ whole genome shotgun (WGS) entry which is preliminary data.</text>
</comment>
<evidence type="ECO:0000313" key="4">
    <source>
        <dbReference type="Proteomes" id="UP001204953"/>
    </source>
</evidence>
<dbReference type="EMBL" id="JAMZMM010000044">
    <property type="protein sequence ID" value="MCP2728207.1"/>
    <property type="molecule type" value="Genomic_DNA"/>
</dbReference>
<evidence type="ECO:0000259" key="2">
    <source>
        <dbReference type="Pfam" id="PF05685"/>
    </source>
</evidence>
<proteinExistence type="predicted"/>
<keyword evidence="1" id="KW-0175">Coiled coil</keyword>
<dbReference type="InterPro" id="IPR011335">
    <property type="entry name" value="Restrct_endonuc-II-like"/>
</dbReference>